<comment type="caution">
    <text evidence="2">The sequence shown here is derived from an EMBL/GenBank/DDBJ whole genome shotgun (WGS) entry which is preliminary data.</text>
</comment>
<dbReference type="AlphaFoldDB" id="A0A4R1QJM1"/>
<protein>
    <submittedName>
        <fullName evidence="2">Uncharacterized protein</fullName>
    </submittedName>
</protein>
<gene>
    <name evidence="2" type="ORF">EDD77_12611</name>
</gene>
<keyword evidence="1" id="KW-1133">Transmembrane helix</keyword>
<keyword evidence="1" id="KW-0472">Membrane</keyword>
<accession>A0A4R1QJM1</accession>
<dbReference type="Proteomes" id="UP000295184">
    <property type="component" value="Unassembled WGS sequence"/>
</dbReference>
<feature type="transmembrane region" description="Helical" evidence="1">
    <location>
        <begin position="39"/>
        <end position="58"/>
    </location>
</feature>
<proteinExistence type="predicted"/>
<organism evidence="2 3">
    <name type="scientific">Allofournierella massiliensis</name>
    <dbReference type="NCBI Taxonomy" id="1650663"/>
    <lineage>
        <taxon>Bacteria</taxon>
        <taxon>Bacillati</taxon>
        <taxon>Bacillota</taxon>
        <taxon>Clostridia</taxon>
        <taxon>Eubacteriales</taxon>
        <taxon>Oscillospiraceae</taxon>
        <taxon>Allofournierella</taxon>
    </lineage>
</organism>
<feature type="transmembrane region" description="Helical" evidence="1">
    <location>
        <begin position="14"/>
        <end position="33"/>
    </location>
</feature>
<dbReference type="EMBL" id="SLUM01000026">
    <property type="protein sequence ID" value="TCL53838.1"/>
    <property type="molecule type" value="Genomic_DNA"/>
</dbReference>
<reference evidence="2 3" key="1">
    <citation type="submission" date="2019-03" db="EMBL/GenBank/DDBJ databases">
        <title>Genomic Encyclopedia of Type Strains, Phase IV (KMG-IV): sequencing the most valuable type-strain genomes for metagenomic binning, comparative biology and taxonomic classification.</title>
        <authorList>
            <person name="Goeker M."/>
        </authorList>
    </citation>
    <scope>NUCLEOTIDE SEQUENCE [LARGE SCALE GENOMIC DNA]</scope>
    <source>
        <strain evidence="2 3">DSM 100451</strain>
    </source>
</reference>
<name>A0A4R1QJM1_9FIRM</name>
<evidence type="ECO:0000313" key="2">
    <source>
        <dbReference type="EMBL" id="TCL53838.1"/>
    </source>
</evidence>
<evidence type="ECO:0000313" key="3">
    <source>
        <dbReference type="Proteomes" id="UP000295184"/>
    </source>
</evidence>
<sequence>MNNYICPPKLRQKLLLAGLSVWELFIILSLLIFNLVLHNFMAALFYPTLVAAFFVRIFDGKSLKDLFLIVLRYHTTPQMFTSHHTLKGNRYEKKRTS</sequence>
<keyword evidence="1" id="KW-0812">Transmembrane</keyword>
<dbReference type="STRING" id="1650663.GCA_001486665_00052"/>
<dbReference type="RefSeq" id="WP_058962595.1">
    <property type="nucleotide sequence ID" value="NZ_CABKVM010000010.1"/>
</dbReference>
<evidence type="ECO:0000256" key="1">
    <source>
        <dbReference type="SAM" id="Phobius"/>
    </source>
</evidence>